<name>A0AA39FAQ4_9HYME</name>
<protein>
    <submittedName>
        <fullName evidence="1">Uncharacterized protein</fullName>
    </submittedName>
</protein>
<dbReference type="EMBL" id="JAQQBS010001422">
    <property type="protein sequence ID" value="KAK0166087.1"/>
    <property type="molecule type" value="Genomic_DNA"/>
</dbReference>
<reference evidence="1" key="2">
    <citation type="submission" date="2023-03" db="EMBL/GenBank/DDBJ databases">
        <authorList>
            <person name="Inwood S.N."/>
            <person name="Skelly J.G."/>
            <person name="Guhlin J."/>
            <person name="Harrop T.W.R."/>
            <person name="Goldson S.G."/>
            <person name="Dearden P.K."/>
        </authorList>
    </citation>
    <scope>NUCLEOTIDE SEQUENCE</scope>
    <source>
        <strain evidence="1">Irish</strain>
        <tissue evidence="1">Whole body</tissue>
    </source>
</reference>
<organism evidence="1 2">
    <name type="scientific">Microctonus aethiopoides</name>
    <dbReference type="NCBI Taxonomy" id="144406"/>
    <lineage>
        <taxon>Eukaryota</taxon>
        <taxon>Metazoa</taxon>
        <taxon>Ecdysozoa</taxon>
        <taxon>Arthropoda</taxon>
        <taxon>Hexapoda</taxon>
        <taxon>Insecta</taxon>
        <taxon>Pterygota</taxon>
        <taxon>Neoptera</taxon>
        <taxon>Endopterygota</taxon>
        <taxon>Hymenoptera</taxon>
        <taxon>Apocrita</taxon>
        <taxon>Ichneumonoidea</taxon>
        <taxon>Braconidae</taxon>
        <taxon>Euphorinae</taxon>
        <taxon>Microctonus</taxon>
    </lineage>
</organism>
<proteinExistence type="predicted"/>
<dbReference type="Proteomes" id="UP001168990">
    <property type="component" value="Unassembled WGS sequence"/>
</dbReference>
<keyword evidence="2" id="KW-1185">Reference proteome</keyword>
<accession>A0AA39FAQ4</accession>
<comment type="caution">
    <text evidence="1">The sequence shown here is derived from an EMBL/GenBank/DDBJ whole genome shotgun (WGS) entry which is preliminary data.</text>
</comment>
<gene>
    <name evidence="1" type="ORF">PV328_004535</name>
</gene>
<evidence type="ECO:0000313" key="2">
    <source>
        <dbReference type="Proteomes" id="UP001168990"/>
    </source>
</evidence>
<dbReference type="AlphaFoldDB" id="A0AA39FAQ4"/>
<sequence>MACTGSRIKTVFPHVALRQDFVEENEAIDDEEANKWTLENIRAVNRFFKYRAVQSSAGRPQCRPGRASSLLKIHFWTLSQHASMALVRINYLTVFD</sequence>
<evidence type="ECO:0000313" key="1">
    <source>
        <dbReference type="EMBL" id="KAK0166087.1"/>
    </source>
</evidence>
<reference evidence="1" key="1">
    <citation type="journal article" date="2023" name="bioRxiv">
        <title>Scaffold-level genome assemblies of two parasitoid biocontrol wasps reveal the parthenogenesis mechanism and an associated novel virus.</title>
        <authorList>
            <person name="Inwood S."/>
            <person name="Skelly J."/>
            <person name="Guhlin J."/>
            <person name="Harrop T."/>
            <person name="Goldson S."/>
            <person name="Dearden P."/>
        </authorList>
    </citation>
    <scope>NUCLEOTIDE SEQUENCE</scope>
    <source>
        <strain evidence="1">Irish</strain>
        <tissue evidence="1">Whole body</tissue>
    </source>
</reference>